<comment type="caution">
    <text evidence="1">The sequence shown here is derived from an EMBL/GenBank/DDBJ whole genome shotgun (WGS) entry which is preliminary data.</text>
</comment>
<accession>A0ABN8MW18</accession>
<evidence type="ECO:0000313" key="2">
    <source>
        <dbReference type="Proteomes" id="UP001159405"/>
    </source>
</evidence>
<dbReference type="Proteomes" id="UP001159405">
    <property type="component" value="Unassembled WGS sequence"/>
</dbReference>
<keyword evidence="2" id="KW-1185">Reference proteome</keyword>
<organism evidence="1 2">
    <name type="scientific">Porites lobata</name>
    <dbReference type="NCBI Taxonomy" id="104759"/>
    <lineage>
        <taxon>Eukaryota</taxon>
        <taxon>Metazoa</taxon>
        <taxon>Cnidaria</taxon>
        <taxon>Anthozoa</taxon>
        <taxon>Hexacorallia</taxon>
        <taxon>Scleractinia</taxon>
        <taxon>Fungiina</taxon>
        <taxon>Poritidae</taxon>
        <taxon>Porites</taxon>
    </lineage>
</organism>
<protein>
    <submittedName>
        <fullName evidence="1">Uncharacterized protein</fullName>
    </submittedName>
</protein>
<sequence length="152" mass="17127">WRKLNYGAVCFSARGERPGRFYVPYGNLAAIKLVHLYGYVTCDKHTSSSWSYWGCDVPVVRYHVGVAITTSSSYEAILPLSKFLSGSSEVKSRKWSRIPGYTGLSSALVLSFDHPYHSSGETFRLWYGEDLTDSTEHDNDGRTCCDVYGRFV</sequence>
<evidence type="ECO:0000313" key="1">
    <source>
        <dbReference type="EMBL" id="CAH3034173.1"/>
    </source>
</evidence>
<dbReference type="EMBL" id="CALNXK010000002">
    <property type="protein sequence ID" value="CAH3034173.1"/>
    <property type="molecule type" value="Genomic_DNA"/>
</dbReference>
<gene>
    <name evidence="1" type="ORF">PLOB_00016305</name>
</gene>
<name>A0ABN8MW18_9CNID</name>
<reference evidence="1 2" key="1">
    <citation type="submission" date="2022-05" db="EMBL/GenBank/DDBJ databases">
        <authorList>
            <consortium name="Genoscope - CEA"/>
            <person name="William W."/>
        </authorList>
    </citation>
    <scope>NUCLEOTIDE SEQUENCE [LARGE SCALE GENOMIC DNA]</scope>
</reference>
<feature type="non-terminal residue" evidence="1">
    <location>
        <position position="1"/>
    </location>
</feature>
<proteinExistence type="predicted"/>